<dbReference type="InterPro" id="IPR008920">
    <property type="entry name" value="TF_FadR/GntR_C"/>
</dbReference>
<gene>
    <name evidence="5" type="ORF">SAMN04489765_1582</name>
</gene>
<dbReference type="AlphaFoldDB" id="A0A1H1D767"/>
<protein>
    <submittedName>
        <fullName evidence="5">DNA-binding transcriptional regulator, GntR family</fullName>
    </submittedName>
</protein>
<dbReference type="InterPro" id="IPR000524">
    <property type="entry name" value="Tscrpt_reg_HTH_GntR"/>
</dbReference>
<dbReference type="PANTHER" id="PTHR43537">
    <property type="entry name" value="TRANSCRIPTIONAL REGULATOR, GNTR FAMILY"/>
    <property type="match status" value="1"/>
</dbReference>
<sequence>MPAADGVPTAAERAHAHIRDAIVGGGLEPGTMLSENALAAELSMSRTPVRAALARLQEEGWVRIYPQRGAQVLGLSAQEIRESAQLRLALESAGVFHSDEAARRDLDARMQPNLAEQERALHAGDFPAFAEAAMAFHSAFVDLAGNALMTATYGRLRDRQRFSLTHHAGRIIGDADAVIADHRAVLAAAVAGDAVEFTRLLDAHQRDSYGTGGPHL</sequence>
<proteinExistence type="predicted"/>
<dbReference type="InterPro" id="IPR011711">
    <property type="entry name" value="GntR_C"/>
</dbReference>
<dbReference type="Pfam" id="PF00392">
    <property type="entry name" value="GntR"/>
    <property type="match status" value="1"/>
</dbReference>
<evidence type="ECO:0000313" key="5">
    <source>
        <dbReference type="EMBL" id="SDQ72371.1"/>
    </source>
</evidence>
<dbReference type="RefSeq" id="WP_068536867.1">
    <property type="nucleotide sequence ID" value="NZ_FNLF01000002.1"/>
</dbReference>
<dbReference type="SMART" id="SM00895">
    <property type="entry name" value="FCD"/>
    <property type="match status" value="1"/>
</dbReference>
<dbReference type="InterPro" id="IPR036390">
    <property type="entry name" value="WH_DNA-bd_sf"/>
</dbReference>
<dbReference type="CDD" id="cd07377">
    <property type="entry name" value="WHTH_GntR"/>
    <property type="match status" value="1"/>
</dbReference>
<name>A0A1H1D767_9ACTN</name>
<dbReference type="Gene3D" id="1.10.10.10">
    <property type="entry name" value="Winged helix-like DNA-binding domain superfamily/Winged helix DNA-binding domain"/>
    <property type="match status" value="1"/>
</dbReference>
<dbReference type="Gene3D" id="1.20.120.530">
    <property type="entry name" value="GntR ligand-binding domain-like"/>
    <property type="match status" value="1"/>
</dbReference>
<keyword evidence="2 5" id="KW-0238">DNA-binding</keyword>
<dbReference type="SMART" id="SM00345">
    <property type="entry name" value="HTH_GNTR"/>
    <property type="match status" value="1"/>
</dbReference>
<evidence type="ECO:0000256" key="3">
    <source>
        <dbReference type="ARBA" id="ARBA00023163"/>
    </source>
</evidence>
<dbReference type="EMBL" id="FNLF01000002">
    <property type="protein sequence ID" value="SDQ72371.1"/>
    <property type="molecule type" value="Genomic_DNA"/>
</dbReference>
<dbReference type="InterPro" id="IPR036388">
    <property type="entry name" value="WH-like_DNA-bd_sf"/>
</dbReference>
<accession>A0A1H1D767</accession>
<dbReference type="OrthoDB" id="3186208at2"/>
<evidence type="ECO:0000256" key="2">
    <source>
        <dbReference type="ARBA" id="ARBA00023125"/>
    </source>
</evidence>
<feature type="domain" description="HTH gntR-type" evidence="4">
    <location>
        <begin position="8"/>
        <end position="75"/>
    </location>
</feature>
<evidence type="ECO:0000259" key="4">
    <source>
        <dbReference type="PROSITE" id="PS50949"/>
    </source>
</evidence>
<keyword evidence="6" id="KW-1185">Reference proteome</keyword>
<dbReference type="SUPFAM" id="SSF48008">
    <property type="entry name" value="GntR ligand-binding domain-like"/>
    <property type="match status" value="1"/>
</dbReference>
<evidence type="ECO:0000256" key="1">
    <source>
        <dbReference type="ARBA" id="ARBA00023015"/>
    </source>
</evidence>
<keyword evidence="3" id="KW-0804">Transcription</keyword>
<keyword evidence="1" id="KW-0805">Transcription regulation</keyword>
<dbReference type="GO" id="GO:0003700">
    <property type="term" value="F:DNA-binding transcription factor activity"/>
    <property type="evidence" value="ECO:0007669"/>
    <property type="project" value="InterPro"/>
</dbReference>
<reference evidence="6" key="1">
    <citation type="submission" date="2016-10" db="EMBL/GenBank/DDBJ databases">
        <authorList>
            <person name="Varghese N."/>
            <person name="Submissions S."/>
        </authorList>
    </citation>
    <scope>NUCLEOTIDE SEQUENCE [LARGE SCALE GENOMIC DNA]</scope>
    <source>
        <strain evidence="6">DSM 44142</strain>
    </source>
</reference>
<organism evidence="5 6">
    <name type="scientific">Tsukamurella pulmonis</name>
    <dbReference type="NCBI Taxonomy" id="47312"/>
    <lineage>
        <taxon>Bacteria</taxon>
        <taxon>Bacillati</taxon>
        <taxon>Actinomycetota</taxon>
        <taxon>Actinomycetes</taxon>
        <taxon>Mycobacteriales</taxon>
        <taxon>Tsukamurellaceae</taxon>
        <taxon>Tsukamurella</taxon>
    </lineage>
</organism>
<dbReference type="Proteomes" id="UP000183053">
    <property type="component" value="Unassembled WGS sequence"/>
</dbReference>
<dbReference type="SUPFAM" id="SSF46785">
    <property type="entry name" value="Winged helix' DNA-binding domain"/>
    <property type="match status" value="1"/>
</dbReference>
<dbReference type="PANTHER" id="PTHR43537:SF24">
    <property type="entry name" value="GLUCONATE OPERON TRANSCRIPTIONAL REPRESSOR"/>
    <property type="match status" value="1"/>
</dbReference>
<dbReference type="PRINTS" id="PR00035">
    <property type="entry name" value="HTHGNTR"/>
</dbReference>
<dbReference type="GO" id="GO:0003677">
    <property type="term" value="F:DNA binding"/>
    <property type="evidence" value="ECO:0007669"/>
    <property type="project" value="UniProtKB-KW"/>
</dbReference>
<dbReference type="Pfam" id="PF07729">
    <property type="entry name" value="FCD"/>
    <property type="match status" value="1"/>
</dbReference>
<evidence type="ECO:0000313" key="6">
    <source>
        <dbReference type="Proteomes" id="UP000183053"/>
    </source>
</evidence>
<dbReference type="STRING" id="47312.SAMN04489765_1582"/>
<dbReference type="PROSITE" id="PS50949">
    <property type="entry name" value="HTH_GNTR"/>
    <property type="match status" value="1"/>
</dbReference>